<evidence type="ECO:0000256" key="1">
    <source>
        <dbReference type="ARBA" id="ARBA00004496"/>
    </source>
</evidence>
<evidence type="ECO:0000256" key="6">
    <source>
        <dbReference type="ARBA" id="ARBA00022683"/>
    </source>
</evidence>
<dbReference type="PROSITE" id="PS51096">
    <property type="entry name" value="PTS_EIIA_TYPE_4"/>
    <property type="match status" value="1"/>
</dbReference>
<feature type="domain" description="PTS EIIA type-4" evidence="8">
    <location>
        <begin position="1"/>
        <end position="124"/>
    </location>
</feature>
<name>A0ABN6GK67_LATCU</name>
<organism evidence="9 10">
    <name type="scientific">Latilactobacillus curvatus</name>
    <name type="common">Lactobacillus curvatus</name>
    <dbReference type="NCBI Taxonomy" id="28038"/>
    <lineage>
        <taxon>Bacteria</taxon>
        <taxon>Bacillati</taxon>
        <taxon>Bacillota</taxon>
        <taxon>Bacilli</taxon>
        <taxon>Lactobacillales</taxon>
        <taxon>Lactobacillaceae</taxon>
        <taxon>Latilactobacillus</taxon>
    </lineage>
</organism>
<evidence type="ECO:0000313" key="10">
    <source>
        <dbReference type="Proteomes" id="UP000825100"/>
    </source>
</evidence>
<dbReference type="EMBL" id="AP024685">
    <property type="protein sequence ID" value="BCX30548.1"/>
    <property type="molecule type" value="Genomic_DNA"/>
</dbReference>
<evidence type="ECO:0000256" key="3">
    <source>
        <dbReference type="ARBA" id="ARBA00022490"/>
    </source>
</evidence>
<evidence type="ECO:0000313" key="9">
    <source>
        <dbReference type="EMBL" id="BCX30548.1"/>
    </source>
</evidence>
<protein>
    <submittedName>
        <fullName evidence="9">PTS mannose transporter subunit IIA</fullName>
    </submittedName>
</protein>
<evidence type="ECO:0000259" key="8">
    <source>
        <dbReference type="PROSITE" id="PS51096"/>
    </source>
</evidence>
<dbReference type="Proteomes" id="UP000825100">
    <property type="component" value="Chromosome"/>
</dbReference>
<dbReference type="PANTHER" id="PTHR33799">
    <property type="entry name" value="PTS PERMEASE-RELATED-RELATED"/>
    <property type="match status" value="1"/>
</dbReference>
<keyword evidence="3" id="KW-0963">Cytoplasm</keyword>
<evidence type="ECO:0000256" key="7">
    <source>
        <dbReference type="ARBA" id="ARBA00022777"/>
    </source>
</evidence>
<keyword evidence="10" id="KW-1185">Reference proteome</keyword>
<sequence>MIGVVICTHGAAGRGLVQAAEMICGQQAHLAVVSYEMGETTEALRQQINKSFASFEPLSEIFVLTDIKGGTPFNVMVDIIRDAPQYRLVSGVNLPMLLELFINRDNLGLDALTDKVLASGQKGIYQYTVSNEDADEDF</sequence>
<evidence type="ECO:0000256" key="5">
    <source>
        <dbReference type="ARBA" id="ARBA00022679"/>
    </source>
</evidence>
<dbReference type="Gene3D" id="3.40.50.510">
    <property type="entry name" value="Phosphotransferase system, mannose-type IIA component"/>
    <property type="match status" value="1"/>
</dbReference>
<keyword evidence="6" id="KW-0598">Phosphotransferase system</keyword>
<dbReference type="SUPFAM" id="SSF53062">
    <property type="entry name" value="PTS system fructose IIA component-like"/>
    <property type="match status" value="1"/>
</dbReference>
<keyword evidence="5" id="KW-0808">Transferase</keyword>
<dbReference type="CDD" id="cd00006">
    <property type="entry name" value="PTS_IIA_man"/>
    <property type="match status" value="1"/>
</dbReference>
<keyword evidence="7" id="KW-0418">Kinase</keyword>
<dbReference type="InterPro" id="IPR004701">
    <property type="entry name" value="PTS_EIIA_man-typ"/>
</dbReference>
<keyword evidence="2" id="KW-0813">Transport</keyword>
<dbReference type="PANTHER" id="PTHR33799:SF1">
    <property type="entry name" value="PTS SYSTEM MANNOSE-SPECIFIC EIIAB COMPONENT-RELATED"/>
    <property type="match status" value="1"/>
</dbReference>
<dbReference type="Pfam" id="PF03610">
    <property type="entry name" value="EIIA-man"/>
    <property type="match status" value="1"/>
</dbReference>
<evidence type="ECO:0000256" key="4">
    <source>
        <dbReference type="ARBA" id="ARBA00022597"/>
    </source>
</evidence>
<dbReference type="InterPro" id="IPR051471">
    <property type="entry name" value="Bacterial_PTS_sugar_comp"/>
</dbReference>
<comment type="subcellular location">
    <subcellularLocation>
        <location evidence="1">Cytoplasm</location>
    </subcellularLocation>
</comment>
<dbReference type="InterPro" id="IPR033887">
    <property type="entry name" value="PTS_IIA_man"/>
</dbReference>
<reference evidence="9 10" key="1">
    <citation type="submission" date="2021-05" db="EMBL/GenBank/DDBJ databases">
        <title>Complete Genome Sequence of Latilactobacillus sp. Strain WDN19, a High D-Aspartate-producing Lactic Acid Bacterium Isolated from a Japanese Pickle.</title>
        <authorList>
            <person name="Kajitani K."/>
            <person name="Takahashi S."/>
        </authorList>
    </citation>
    <scope>NUCLEOTIDE SEQUENCE [LARGE SCALE GENOMIC DNA]</scope>
    <source>
        <strain evidence="9 10">WDN19</strain>
    </source>
</reference>
<gene>
    <name evidence="9" type="ORF">LTWDN19_11150</name>
</gene>
<evidence type="ECO:0000256" key="2">
    <source>
        <dbReference type="ARBA" id="ARBA00022448"/>
    </source>
</evidence>
<keyword evidence="4" id="KW-0762">Sugar transport</keyword>
<accession>A0ABN6GK67</accession>
<proteinExistence type="predicted"/>
<dbReference type="RefSeq" id="WP_076786658.1">
    <property type="nucleotide sequence ID" value="NZ_AP024685.1"/>
</dbReference>
<dbReference type="InterPro" id="IPR036662">
    <property type="entry name" value="PTS_EIIA_man-typ_sf"/>
</dbReference>